<dbReference type="EMBL" id="BAABBW010000008">
    <property type="protein sequence ID" value="GAA4182010.1"/>
    <property type="molecule type" value="Genomic_DNA"/>
</dbReference>
<feature type="compositionally biased region" description="Basic and acidic residues" evidence="6">
    <location>
        <begin position="335"/>
        <end position="346"/>
    </location>
</feature>
<dbReference type="Proteomes" id="UP001501079">
    <property type="component" value="Unassembled WGS sequence"/>
</dbReference>
<keyword evidence="9" id="KW-1185">Reference proteome</keyword>
<dbReference type="PANTHER" id="PTHR30213">
    <property type="entry name" value="INNER MEMBRANE PROTEIN YHJD"/>
    <property type="match status" value="1"/>
</dbReference>
<feature type="transmembrane region" description="Helical" evidence="7">
    <location>
        <begin position="213"/>
        <end position="236"/>
    </location>
</feature>
<dbReference type="InterPro" id="IPR017039">
    <property type="entry name" value="Virul_fac_BrkB"/>
</dbReference>
<evidence type="ECO:0000313" key="8">
    <source>
        <dbReference type="EMBL" id="GAA4182010.1"/>
    </source>
</evidence>
<evidence type="ECO:0000256" key="3">
    <source>
        <dbReference type="ARBA" id="ARBA00022692"/>
    </source>
</evidence>
<name>A0ABP8AD48_9MICO</name>
<gene>
    <name evidence="8" type="ORF">GCM10022287_38190</name>
</gene>
<feature type="transmembrane region" description="Helical" evidence="7">
    <location>
        <begin position="137"/>
        <end position="159"/>
    </location>
</feature>
<comment type="subcellular location">
    <subcellularLocation>
        <location evidence="1">Cell membrane</location>
        <topology evidence="1">Multi-pass membrane protein</topology>
    </subcellularLocation>
</comment>
<feature type="transmembrane region" description="Helical" evidence="7">
    <location>
        <begin position="31"/>
        <end position="53"/>
    </location>
</feature>
<protein>
    <submittedName>
        <fullName evidence="8">YihY/virulence factor BrkB family protein</fullName>
    </submittedName>
</protein>
<reference evidence="9" key="1">
    <citation type="journal article" date="2019" name="Int. J. Syst. Evol. Microbiol.">
        <title>The Global Catalogue of Microorganisms (GCM) 10K type strain sequencing project: providing services to taxonomists for standard genome sequencing and annotation.</title>
        <authorList>
            <consortium name="The Broad Institute Genomics Platform"/>
            <consortium name="The Broad Institute Genome Sequencing Center for Infectious Disease"/>
            <person name="Wu L."/>
            <person name="Ma J."/>
        </authorList>
    </citation>
    <scope>NUCLEOTIDE SEQUENCE [LARGE SCALE GENOMIC DNA]</scope>
    <source>
        <strain evidence="9">JCM 17591</strain>
    </source>
</reference>
<dbReference type="RefSeq" id="WP_344757489.1">
    <property type="nucleotide sequence ID" value="NZ_BAABBW010000008.1"/>
</dbReference>
<keyword evidence="5 7" id="KW-0472">Membrane</keyword>
<evidence type="ECO:0000256" key="7">
    <source>
        <dbReference type="SAM" id="Phobius"/>
    </source>
</evidence>
<dbReference type="Pfam" id="PF03631">
    <property type="entry name" value="Virul_fac_BrkB"/>
    <property type="match status" value="1"/>
</dbReference>
<evidence type="ECO:0000256" key="2">
    <source>
        <dbReference type="ARBA" id="ARBA00022475"/>
    </source>
</evidence>
<evidence type="ECO:0000256" key="6">
    <source>
        <dbReference type="SAM" id="MobiDB-lite"/>
    </source>
</evidence>
<evidence type="ECO:0000256" key="4">
    <source>
        <dbReference type="ARBA" id="ARBA00022989"/>
    </source>
</evidence>
<sequence>MSRTPSAWPYAARRALHVLIVERVVDIAGTLAFFSVLSLFPALLAVFGIFGLAGQGRHTARALLDVAEQVAPNDLVTPLRSTIEHLAGVGGAGAGIGTVVALVVALWTASRYVYAFSGALNRIYGVQEGRPYWKYRLVQLAITLAVVVLVAIVLFVLLFSGPVFGPHGIASLGDAAAAVWAVARWVIAAAAMLVIIVLLYWGTPNVRQPRLRWMTAGGITALVLMAAASAAFALYVSRFSSFHREYGALAGLIVFLVWLWLMNLMLLFGAGLDVELERVRELRGGEDATRDLRLPLRDDRRIARLRRRDNELAAQAVRFLPTRYGAADGGQHPVEGARDAHGRGDHAGAAADLVDDRRHP</sequence>
<dbReference type="NCBIfam" id="TIGR00765">
    <property type="entry name" value="yihY_not_rbn"/>
    <property type="match status" value="1"/>
</dbReference>
<feature type="transmembrane region" description="Helical" evidence="7">
    <location>
        <begin position="179"/>
        <end position="201"/>
    </location>
</feature>
<evidence type="ECO:0000256" key="5">
    <source>
        <dbReference type="ARBA" id="ARBA00023136"/>
    </source>
</evidence>
<dbReference type="PANTHER" id="PTHR30213:SF0">
    <property type="entry name" value="UPF0761 MEMBRANE PROTEIN YIHY"/>
    <property type="match status" value="1"/>
</dbReference>
<organism evidence="8 9">
    <name type="scientific">Gryllotalpicola koreensis</name>
    <dbReference type="NCBI Taxonomy" id="993086"/>
    <lineage>
        <taxon>Bacteria</taxon>
        <taxon>Bacillati</taxon>
        <taxon>Actinomycetota</taxon>
        <taxon>Actinomycetes</taxon>
        <taxon>Micrococcales</taxon>
        <taxon>Microbacteriaceae</taxon>
        <taxon>Gryllotalpicola</taxon>
    </lineage>
</organism>
<feature type="region of interest" description="Disordered" evidence="6">
    <location>
        <begin position="324"/>
        <end position="360"/>
    </location>
</feature>
<accession>A0ABP8AD48</accession>
<evidence type="ECO:0000313" key="9">
    <source>
        <dbReference type="Proteomes" id="UP001501079"/>
    </source>
</evidence>
<proteinExistence type="predicted"/>
<keyword evidence="2" id="KW-1003">Cell membrane</keyword>
<keyword evidence="4 7" id="KW-1133">Transmembrane helix</keyword>
<keyword evidence="3 7" id="KW-0812">Transmembrane</keyword>
<evidence type="ECO:0000256" key="1">
    <source>
        <dbReference type="ARBA" id="ARBA00004651"/>
    </source>
</evidence>
<feature type="transmembrane region" description="Helical" evidence="7">
    <location>
        <begin position="248"/>
        <end position="272"/>
    </location>
</feature>
<comment type="caution">
    <text evidence="8">The sequence shown here is derived from an EMBL/GenBank/DDBJ whole genome shotgun (WGS) entry which is preliminary data.</text>
</comment>